<keyword evidence="9" id="KW-0472">Membrane</keyword>
<keyword evidence="16" id="KW-1185">Reference proteome</keyword>
<dbReference type="EMBL" id="LT984807">
    <property type="protein sequence ID" value="SPD59037.1"/>
    <property type="molecule type" value="Genomic_DNA"/>
</dbReference>
<evidence type="ECO:0000256" key="7">
    <source>
        <dbReference type="ARBA" id="ARBA00023065"/>
    </source>
</evidence>
<dbReference type="SUPFAM" id="SSF56935">
    <property type="entry name" value="Porins"/>
    <property type="match status" value="1"/>
</dbReference>
<evidence type="ECO:0000259" key="12">
    <source>
        <dbReference type="Pfam" id="PF13609"/>
    </source>
</evidence>
<keyword evidence="10" id="KW-0998">Cell outer membrane</keyword>
<comment type="subunit">
    <text evidence="2">Homotrimer.</text>
</comment>
<evidence type="ECO:0000313" key="15">
    <source>
        <dbReference type="Proteomes" id="UP000255168"/>
    </source>
</evidence>
<evidence type="ECO:0000256" key="9">
    <source>
        <dbReference type="ARBA" id="ARBA00023136"/>
    </source>
</evidence>
<evidence type="ECO:0000256" key="4">
    <source>
        <dbReference type="ARBA" id="ARBA00022452"/>
    </source>
</evidence>
<comment type="subcellular location">
    <subcellularLocation>
        <location evidence="1">Cell outer membrane</location>
        <topology evidence="1">Multi-pass membrane protein</topology>
    </subcellularLocation>
</comment>
<feature type="chain" id="PRO_5016837212" evidence="11">
    <location>
        <begin position="21"/>
        <end position="354"/>
    </location>
</feature>
<dbReference type="GO" id="GO:0009279">
    <property type="term" value="C:cell outer membrane"/>
    <property type="evidence" value="ECO:0007669"/>
    <property type="project" value="UniProtKB-SubCell"/>
</dbReference>
<evidence type="ECO:0000256" key="5">
    <source>
        <dbReference type="ARBA" id="ARBA00022692"/>
    </source>
</evidence>
<reference evidence="15 16" key="1">
    <citation type="submission" date="2018-01" db="EMBL/GenBank/DDBJ databases">
        <authorList>
            <person name="Clerissi C."/>
        </authorList>
    </citation>
    <scope>NUCLEOTIDE SEQUENCE [LARGE SCALE GENOMIC DNA]</scope>
    <source>
        <strain evidence="13">Cupriavidus taiwanensis STM 6082</strain>
        <strain evidence="14">Cupriavidus taiwanensis STM 6160</strain>
        <plasmid evidence="15">ii</plasmid>
        <plasmid evidence="14">II</plasmid>
    </source>
</reference>
<name>A0A375HQG8_9BURK</name>
<dbReference type="CDD" id="cd00342">
    <property type="entry name" value="gram_neg_porins"/>
    <property type="match status" value="1"/>
</dbReference>
<dbReference type="RefSeq" id="WP_018004162.1">
    <property type="nucleotide sequence ID" value="NZ_AQUR01000072.1"/>
</dbReference>
<dbReference type="PANTHER" id="PTHR34501:SF9">
    <property type="entry name" value="MAJOR OUTER MEMBRANE PROTEIN P.IA"/>
    <property type="match status" value="1"/>
</dbReference>
<geneLocation type="plasmid" evidence="15">
    <name>ii</name>
</geneLocation>
<feature type="domain" description="Porin" evidence="12">
    <location>
        <begin position="11"/>
        <end position="331"/>
    </location>
</feature>
<evidence type="ECO:0000256" key="3">
    <source>
        <dbReference type="ARBA" id="ARBA00022448"/>
    </source>
</evidence>
<dbReference type="GO" id="GO:0006811">
    <property type="term" value="P:monoatomic ion transport"/>
    <property type="evidence" value="ECO:0007669"/>
    <property type="project" value="UniProtKB-KW"/>
</dbReference>
<evidence type="ECO:0000256" key="10">
    <source>
        <dbReference type="ARBA" id="ARBA00023237"/>
    </source>
</evidence>
<dbReference type="AlphaFoldDB" id="A0A375HQG8"/>
<keyword evidence="3" id="KW-0813">Transport</keyword>
<organism evidence="14 15">
    <name type="scientific">Cupriavidus neocaledonicus</name>
    <dbReference type="NCBI Taxonomy" id="1040979"/>
    <lineage>
        <taxon>Bacteria</taxon>
        <taxon>Pseudomonadati</taxon>
        <taxon>Pseudomonadota</taxon>
        <taxon>Betaproteobacteria</taxon>
        <taxon>Burkholderiales</taxon>
        <taxon>Burkholderiaceae</taxon>
        <taxon>Cupriavidus</taxon>
    </lineage>
</organism>
<evidence type="ECO:0000256" key="1">
    <source>
        <dbReference type="ARBA" id="ARBA00004571"/>
    </source>
</evidence>
<keyword evidence="5" id="KW-0812">Transmembrane</keyword>
<dbReference type="Gene3D" id="2.40.160.10">
    <property type="entry name" value="Porin"/>
    <property type="match status" value="1"/>
</dbReference>
<geneLocation type="plasmid" evidence="14">
    <name>II</name>
</geneLocation>
<dbReference type="InterPro" id="IPR033900">
    <property type="entry name" value="Gram_neg_porin_domain"/>
</dbReference>
<keyword evidence="6 11" id="KW-0732">Signal</keyword>
<evidence type="ECO:0000256" key="11">
    <source>
        <dbReference type="SAM" id="SignalP"/>
    </source>
</evidence>
<keyword evidence="4" id="KW-1134">Transmembrane beta strand</keyword>
<evidence type="ECO:0000313" key="16">
    <source>
        <dbReference type="Proteomes" id="UP000256710"/>
    </source>
</evidence>
<dbReference type="Pfam" id="PF13609">
    <property type="entry name" value="Porin_4"/>
    <property type="match status" value="1"/>
</dbReference>
<sequence>MKKFAVPLALGGLAAGTACAQGTVTLYGIVDQSIRFTTNANQANNSQVQLTNGAVTNSRFGLRGEEDLGSGMKTLFRLENGFDPDTGRVNQNGRLFGRHAYVGLSGGVGTLKLGRQSTEGFNLFGDFDPLTVGNYTANAWPYFMTGGRVDNAVSYDGTFGGLSLGASYGFGELPGNLKHGSYWGVRAAYNQGNLGIGAVYQEIRNAASETQRMWGVAGRYAFGPAKLFAGYLGGRDATGMVDGMLNDPSRSVSYGSFAANPRKDMTFYTGLTWQAGGALALTGVVYHDSIRNVNGVAGQSGQRLTGVLLAEYALSRRTQLYGTVDYNRVSGGAASEMPGRGNQTGVAVGVRHVF</sequence>
<evidence type="ECO:0000256" key="2">
    <source>
        <dbReference type="ARBA" id="ARBA00011233"/>
    </source>
</evidence>
<dbReference type="Proteomes" id="UP000255168">
    <property type="component" value="Plasmid II"/>
</dbReference>
<dbReference type="GO" id="GO:0046930">
    <property type="term" value="C:pore complex"/>
    <property type="evidence" value="ECO:0007669"/>
    <property type="project" value="UniProtKB-KW"/>
</dbReference>
<feature type="signal peptide" evidence="11">
    <location>
        <begin position="1"/>
        <end position="20"/>
    </location>
</feature>
<evidence type="ECO:0000256" key="8">
    <source>
        <dbReference type="ARBA" id="ARBA00023114"/>
    </source>
</evidence>
<evidence type="ECO:0000313" key="13">
    <source>
        <dbReference type="EMBL" id="SOZ39290.1"/>
    </source>
</evidence>
<accession>A0A375HQG8</accession>
<keyword evidence="7" id="KW-0406">Ion transport</keyword>
<keyword evidence="14" id="KW-0614">Plasmid</keyword>
<keyword evidence="8" id="KW-0626">Porin</keyword>
<gene>
    <name evidence="13" type="ORF">CBM2605_B150069</name>
    <name evidence="14" type="ORF">CBM2607_MP10439</name>
</gene>
<dbReference type="GO" id="GO:0015288">
    <property type="term" value="F:porin activity"/>
    <property type="evidence" value="ECO:0007669"/>
    <property type="project" value="UniProtKB-KW"/>
</dbReference>
<dbReference type="PROSITE" id="PS51257">
    <property type="entry name" value="PROKAR_LIPOPROTEIN"/>
    <property type="match status" value="1"/>
</dbReference>
<dbReference type="InterPro" id="IPR023614">
    <property type="entry name" value="Porin_dom_sf"/>
</dbReference>
<dbReference type="Proteomes" id="UP000256710">
    <property type="component" value="Unassembled WGS sequence"/>
</dbReference>
<dbReference type="InterPro" id="IPR050298">
    <property type="entry name" value="Gram-neg_bact_OMP"/>
</dbReference>
<protein>
    <submittedName>
        <fullName evidence="14">Membrane protein</fullName>
    </submittedName>
    <submittedName>
        <fullName evidence="13">Outer membrane porin</fullName>
    </submittedName>
</protein>
<dbReference type="PANTHER" id="PTHR34501">
    <property type="entry name" value="PROTEIN YDDL-RELATED"/>
    <property type="match status" value="1"/>
</dbReference>
<dbReference type="EMBL" id="OFTC01000038">
    <property type="protein sequence ID" value="SOZ39290.1"/>
    <property type="molecule type" value="Genomic_DNA"/>
</dbReference>
<evidence type="ECO:0000256" key="6">
    <source>
        <dbReference type="ARBA" id="ARBA00022729"/>
    </source>
</evidence>
<proteinExistence type="predicted"/>
<evidence type="ECO:0000313" key="14">
    <source>
        <dbReference type="EMBL" id="SPD59037.1"/>
    </source>
</evidence>